<organism evidence="3 4">
    <name type="scientific">Neolentinus lepideus HHB14362 ss-1</name>
    <dbReference type="NCBI Taxonomy" id="1314782"/>
    <lineage>
        <taxon>Eukaryota</taxon>
        <taxon>Fungi</taxon>
        <taxon>Dikarya</taxon>
        <taxon>Basidiomycota</taxon>
        <taxon>Agaricomycotina</taxon>
        <taxon>Agaricomycetes</taxon>
        <taxon>Gloeophyllales</taxon>
        <taxon>Gloeophyllaceae</taxon>
        <taxon>Neolentinus</taxon>
    </lineage>
</organism>
<dbReference type="InterPro" id="IPR009571">
    <property type="entry name" value="SUR7/Rim9-like_fungi"/>
</dbReference>
<dbReference type="GO" id="GO:0005886">
    <property type="term" value="C:plasma membrane"/>
    <property type="evidence" value="ECO:0007669"/>
    <property type="project" value="InterPro"/>
</dbReference>
<feature type="chain" id="PRO_5007864718" description="Actin cortical patch SUR7/pH-response regulator pali" evidence="2">
    <location>
        <begin position="32"/>
        <end position="257"/>
    </location>
</feature>
<keyword evidence="1" id="KW-0812">Transmembrane</keyword>
<dbReference type="PANTHER" id="PTHR28019">
    <property type="entry name" value="CELL MEMBRANE PROTEIN YLR413W-RELATED"/>
    <property type="match status" value="1"/>
</dbReference>
<reference evidence="3 4" key="1">
    <citation type="journal article" date="2016" name="Mol. Biol. Evol.">
        <title>Comparative Genomics of Early-Diverging Mushroom-Forming Fungi Provides Insights into the Origins of Lignocellulose Decay Capabilities.</title>
        <authorList>
            <person name="Nagy L.G."/>
            <person name="Riley R."/>
            <person name="Tritt A."/>
            <person name="Adam C."/>
            <person name="Daum C."/>
            <person name="Floudas D."/>
            <person name="Sun H."/>
            <person name="Yadav J.S."/>
            <person name="Pangilinan J."/>
            <person name="Larsson K.H."/>
            <person name="Matsuura K."/>
            <person name="Barry K."/>
            <person name="Labutti K."/>
            <person name="Kuo R."/>
            <person name="Ohm R.A."/>
            <person name="Bhattacharya S.S."/>
            <person name="Shirouzu T."/>
            <person name="Yoshinaga Y."/>
            <person name="Martin F.M."/>
            <person name="Grigoriev I.V."/>
            <person name="Hibbett D.S."/>
        </authorList>
    </citation>
    <scope>NUCLEOTIDE SEQUENCE [LARGE SCALE GENOMIC DNA]</scope>
    <source>
        <strain evidence="3 4">HHB14362 ss-1</strain>
    </source>
</reference>
<keyword evidence="1" id="KW-1133">Transmembrane helix</keyword>
<feature type="transmembrane region" description="Helical" evidence="1">
    <location>
        <begin position="221"/>
        <end position="246"/>
    </location>
</feature>
<dbReference type="AlphaFoldDB" id="A0A165QA94"/>
<sequence>MRGEICMGTASFLSFVALLLSIFMHVGQINTSTIPRGISMAKVNVSGYGNALYAALGDPIQGLYTDNASAPLAAEAGLRNLYDYGLYSYCAYVELPQGTCSNSSAATRFEPFEAMTSDMIGNWSFITEGLIPSSVAFRNSNSLGSQSNSAYYLLILGTICAALAFFLGMAKRTITFLAASLFAIIGSLFLLIGAAIWTAVVHRAASINDLVVGASSSPTPLGITVSVGTGIYLAWAAFACLVVSTLPYMTSCCTYRG</sequence>
<feature type="transmembrane region" description="Helical" evidence="1">
    <location>
        <begin position="176"/>
        <end position="201"/>
    </location>
</feature>
<keyword evidence="1" id="KW-0472">Membrane</keyword>
<accession>A0A165QA94</accession>
<proteinExistence type="predicted"/>
<keyword evidence="2" id="KW-0732">Signal</keyword>
<dbReference type="Gene3D" id="1.20.140.150">
    <property type="match status" value="1"/>
</dbReference>
<feature type="signal peptide" evidence="2">
    <location>
        <begin position="1"/>
        <end position="31"/>
    </location>
</feature>
<dbReference type="Proteomes" id="UP000076761">
    <property type="component" value="Unassembled WGS sequence"/>
</dbReference>
<evidence type="ECO:0000313" key="4">
    <source>
        <dbReference type="Proteomes" id="UP000076761"/>
    </source>
</evidence>
<name>A0A165QA94_9AGAM</name>
<protein>
    <recommendedName>
        <fullName evidence="5">Actin cortical patch SUR7/pH-response regulator pali</fullName>
    </recommendedName>
</protein>
<gene>
    <name evidence="3" type="ORF">NEOLEDRAFT_1098305</name>
</gene>
<keyword evidence="4" id="KW-1185">Reference proteome</keyword>
<evidence type="ECO:0000256" key="1">
    <source>
        <dbReference type="SAM" id="Phobius"/>
    </source>
</evidence>
<evidence type="ECO:0008006" key="5">
    <source>
        <dbReference type="Google" id="ProtNLM"/>
    </source>
</evidence>
<evidence type="ECO:0000256" key="2">
    <source>
        <dbReference type="SAM" id="SignalP"/>
    </source>
</evidence>
<dbReference type="GO" id="GO:0031505">
    <property type="term" value="P:fungal-type cell wall organization"/>
    <property type="evidence" value="ECO:0007669"/>
    <property type="project" value="TreeGrafter"/>
</dbReference>
<dbReference type="PANTHER" id="PTHR28019:SF2">
    <property type="entry name" value="CELL MEMBRANE PROTEIN YLR413W-RELATED"/>
    <property type="match status" value="1"/>
</dbReference>
<dbReference type="InterPro" id="IPR052413">
    <property type="entry name" value="SUR7_domain"/>
</dbReference>
<evidence type="ECO:0000313" key="3">
    <source>
        <dbReference type="EMBL" id="KZT22135.1"/>
    </source>
</evidence>
<dbReference type="Pfam" id="PF06687">
    <property type="entry name" value="SUR7"/>
    <property type="match status" value="1"/>
</dbReference>
<dbReference type="GO" id="GO:0051285">
    <property type="term" value="C:cell cortex of cell tip"/>
    <property type="evidence" value="ECO:0007669"/>
    <property type="project" value="TreeGrafter"/>
</dbReference>
<dbReference type="EMBL" id="KV425599">
    <property type="protein sequence ID" value="KZT22135.1"/>
    <property type="molecule type" value="Genomic_DNA"/>
</dbReference>
<feature type="transmembrane region" description="Helical" evidence="1">
    <location>
        <begin position="150"/>
        <end position="169"/>
    </location>
</feature>
<dbReference type="InParanoid" id="A0A165QA94"/>
<dbReference type="OrthoDB" id="3349852at2759"/>